<proteinExistence type="predicted"/>
<dbReference type="PANTHER" id="PTHR34310">
    <property type="entry name" value="DUF427 DOMAIN PROTEIN (AFU_ORTHOLOGUE AFUA_3G02220)"/>
    <property type="match status" value="1"/>
</dbReference>
<feature type="domain" description="DUF427" evidence="1">
    <location>
        <begin position="144"/>
        <end position="235"/>
    </location>
</feature>
<dbReference type="PANTHER" id="PTHR34310:SF9">
    <property type="entry name" value="BLR5716 PROTEIN"/>
    <property type="match status" value="1"/>
</dbReference>
<dbReference type="InterPro" id="IPR007361">
    <property type="entry name" value="DUF427"/>
</dbReference>
<dbReference type="STRING" id="1962155.B1813_14850"/>
<evidence type="ECO:0000259" key="1">
    <source>
        <dbReference type="Pfam" id="PF04248"/>
    </source>
</evidence>
<dbReference type="InterPro" id="IPR038694">
    <property type="entry name" value="DUF427_sf"/>
</dbReference>
<gene>
    <name evidence="2" type="ORF">B1813_14850</name>
</gene>
<reference evidence="2 3" key="1">
    <citation type="submission" date="2017-02" db="EMBL/GenBank/DDBJ databases">
        <title>Draft genome of Saccharomonospora sp. 154.</title>
        <authorList>
            <person name="Alonso-Carmona G.S."/>
            <person name="De La Haba R."/>
            <person name="Vera-Gargallo B."/>
            <person name="Sandoval-Trujillo A.H."/>
            <person name="Ramirez-Duran N."/>
            <person name="Ventosa A."/>
        </authorList>
    </citation>
    <scope>NUCLEOTIDE SEQUENCE [LARGE SCALE GENOMIC DNA]</scope>
    <source>
        <strain evidence="2 3">LRS4.154</strain>
    </source>
</reference>
<dbReference type="Pfam" id="PF04248">
    <property type="entry name" value="NTP_transf_9"/>
    <property type="match status" value="2"/>
</dbReference>
<organism evidence="2 3">
    <name type="scientific">Saccharomonospora piscinae</name>
    <dbReference type="NCBI Taxonomy" id="687388"/>
    <lineage>
        <taxon>Bacteria</taxon>
        <taxon>Bacillati</taxon>
        <taxon>Actinomycetota</taxon>
        <taxon>Actinomycetes</taxon>
        <taxon>Pseudonocardiales</taxon>
        <taxon>Pseudonocardiaceae</taxon>
        <taxon>Saccharomonospora</taxon>
    </lineage>
</organism>
<dbReference type="RefSeq" id="WP_081193503.1">
    <property type="nucleotide sequence ID" value="NZ_MWIH01000006.1"/>
</dbReference>
<name>A0A1V9A2C2_SACPI</name>
<feature type="domain" description="DUF427" evidence="1">
    <location>
        <begin position="22"/>
        <end position="107"/>
    </location>
</feature>
<keyword evidence="3" id="KW-1185">Reference proteome</keyword>
<evidence type="ECO:0000313" key="2">
    <source>
        <dbReference type="EMBL" id="OQO91231.1"/>
    </source>
</evidence>
<accession>A0A1V9A2C2</accession>
<evidence type="ECO:0000313" key="3">
    <source>
        <dbReference type="Proteomes" id="UP000192591"/>
    </source>
</evidence>
<dbReference type="AlphaFoldDB" id="A0A1V9A2C2"/>
<sequence length="253" mass="28818">MDTRGDVESRNRNRVERGSKRVRAVFAGEVVADTTRPLLVWEVPYYPTYYLPADDVRTELIVATGRSRHSPSRGEGRIAHLVLGDRQATDAVTEYPDSPIEVLRGHVRLSWSAMDAWFEEDEEVFVHPRDPYVRLDVLPSSRHVEVVVDGVTVAESRRARLLFETNLPPRYYLPADDVRDELLEPSDTVTRCPYKGEAEYYSARVGDTRVPDVAWCYREPLPESERIAGHVAFHQERVRVLVDGEVDDGGTAR</sequence>
<dbReference type="EMBL" id="MWIH01000006">
    <property type="protein sequence ID" value="OQO91231.1"/>
    <property type="molecule type" value="Genomic_DNA"/>
</dbReference>
<protein>
    <recommendedName>
        <fullName evidence="1">DUF427 domain-containing protein</fullName>
    </recommendedName>
</protein>
<dbReference type="Proteomes" id="UP000192591">
    <property type="component" value="Unassembled WGS sequence"/>
</dbReference>
<dbReference type="Gene3D" id="2.170.150.40">
    <property type="entry name" value="Domain of unknown function (DUF427)"/>
    <property type="match status" value="2"/>
</dbReference>
<comment type="caution">
    <text evidence="2">The sequence shown here is derived from an EMBL/GenBank/DDBJ whole genome shotgun (WGS) entry which is preliminary data.</text>
</comment>